<evidence type="ECO:0000256" key="5">
    <source>
        <dbReference type="ARBA" id="ARBA00023004"/>
    </source>
</evidence>
<name>A0A7X0C3G1_9ACTN</name>
<comment type="caution">
    <text evidence="8">The sequence shown here is derived from an EMBL/GenBank/DDBJ whole genome shotgun (WGS) entry which is preliminary data.</text>
</comment>
<evidence type="ECO:0000313" key="8">
    <source>
        <dbReference type="EMBL" id="MBB6347787.1"/>
    </source>
</evidence>
<evidence type="ECO:0000256" key="1">
    <source>
        <dbReference type="ARBA" id="ARBA00010617"/>
    </source>
</evidence>
<dbReference type="PANTHER" id="PTHR46696:SF4">
    <property type="entry name" value="BIOTIN BIOSYNTHESIS CYTOCHROME P450"/>
    <property type="match status" value="1"/>
</dbReference>
<evidence type="ECO:0000256" key="3">
    <source>
        <dbReference type="ARBA" id="ARBA00022723"/>
    </source>
</evidence>
<dbReference type="InterPro" id="IPR001128">
    <property type="entry name" value="Cyt_P450"/>
</dbReference>
<dbReference type="PRINTS" id="PR00359">
    <property type="entry name" value="BP450"/>
</dbReference>
<dbReference type="Pfam" id="PF00067">
    <property type="entry name" value="p450"/>
    <property type="match status" value="1"/>
</dbReference>
<dbReference type="GO" id="GO:0005506">
    <property type="term" value="F:iron ion binding"/>
    <property type="evidence" value="ECO:0007669"/>
    <property type="project" value="InterPro"/>
</dbReference>
<dbReference type="EMBL" id="JACHJB010000002">
    <property type="protein sequence ID" value="MBB6347787.1"/>
    <property type="molecule type" value="Genomic_DNA"/>
</dbReference>
<evidence type="ECO:0000256" key="4">
    <source>
        <dbReference type="ARBA" id="ARBA00023002"/>
    </source>
</evidence>
<dbReference type="FunFam" id="1.10.630.10:FF:000018">
    <property type="entry name" value="Cytochrome P450 monooxygenase"/>
    <property type="match status" value="1"/>
</dbReference>
<dbReference type="InterPro" id="IPR036396">
    <property type="entry name" value="Cyt_P450_sf"/>
</dbReference>
<dbReference type="GO" id="GO:0006707">
    <property type="term" value="P:cholesterol catabolic process"/>
    <property type="evidence" value="ECO:0007669"/>
    <property type="project" value="TreeGrafter"/>
</dbReference>
<evidence type="ECO:0000256" key="7">
    <source>
        <dbReference type="RuleBase" id="RU000461"/>
    </source>
</evidence>
<dbReference type="PRINTS" id="PR00385">
    <property type="entry name" value="P450"/>
</dbReference>
<protein>
    <submittedName>
        <fullName evidence="8">Cytochrome P450</fullName>
    </submittedName>
</protein>
<dbReference type="Gene3D" id="1.10.630.10">
    <property type="entry name" value="Cytochrome P450"/>
    <property type="match status" value="1"/>
</dbReference>
<evidence type="ECO:0000313" key="9">
    <source>
        <dbReference type="Proteomes" id="UP000583800"/>
    </source>
</evidence>
<dbReference type="InterPro" id="IPR002397">
    <property type="entry name" value="Cyt_P450_B"/>
</dbReference>
<comment type="similarity">
    <text evidence="1 7">Belongs to the cytochrome P450 family.</text>
</comment>
<dbReference type="RefSeq" id="WP_185085672.1">
    <property type="nucleotide sequence ID" value="NZ_JACHJB010000002.1"/>
</dbReference>
<keyword evidence="9" id="KW-1185">Reference proteome</keyword>
<dbReference type="Proteomes" id="UP000583800">
    <property type="component" value="Unassembled WGS sequence"/>
</dbReference>
<reference evidence="8 9" key="1">
    <citation type="submission" date="2020-08" db="EMBL/GenBank/DDBJ databases">
        <title>Sequencing the genomes of 1000 actinobacteria strains.</title>
        <authorList>
            <person name="Klenk H.-P."/>
        </authorList>
    </citation>
    <scope>NUCLEOTIDE SEQUENCE [LARGE SCALE GENOMIC DNA]</scope>
    <source>
        <strain evidence="8 9">DSM 45913</strain>
    </source>
</reference>
<dbReference type="PROSITE" id="PS00086">
    <property type="entry name" value="CYTOCHROME_P450"/>
    <property type="match status" value="1"/>
</dbReference>
<dbReference type="AlphaFoldDB" id="A0A7X0C3G1"/>
<evidence type="ECO:0000256" key="6">
    <source>
        <dbReference type="ARBA" id="ARBA00023033"/>
    </source>
</evidence>
<dbReference type="PANTHER" id="PTHR46696">
    <property type="entry name" value="P450, PUTATIVE (EUROFUNG)-RELATED"/>
    <property type="match status" value="1"/>
</dbReference>
<dbReference type="GO" id="GO:0008395">
    <property type="term" value="F:steroid hydroxylase activity"/>
    <property type="evidence" value="ECO:0007669"/>
    <property type="project" value="TreeGrafter"/>
</dbReference>
<accession>A0A7X0C3G1</accession>
<proteinExistence type="inferred from homology"/>
<organism evidence="8 9">
    <name type="scientific">Nonomuraea muscovyensis</name>
    <dbReference type="NCBI Taxonomy" id="1124761"/>
    <lineage>
        <taxon>Bacteria</taxon>
        <taxon>Bacillati</taxon>
        <taxon>Actinomycetota</taxon>
        <taxon>Actinomycetes</taxon>
        <taxon>Streptosporangiales</taxon>
        <taxon>Streptosporangiaceae</taxon>
        <taxon>Nonomuraea</taxon>
    </lineage>
</organism>
<gene>
    <name evidence="8" type="ORF">FHU36_004332</name>
</gene>
<evidence type="ECO:0000256" key="2">
    <source>
        <dbReference type="ARBA" id="ARBA00022617"/>
    </source>
</evidence>
<keyword evidence="3 7" id="KW-0479">Metal-binding</keyword>
<dbReference type="GO" id="GO:0036199">
    <property type="term" value="F:cholest-4-en-3-one 26-monooxygenase activity"/>
    <property type="evidence" value="ECO:0007669"/>
    <property type="project" value="TreeGrafter"/>
</dbReference>
<dbReference type="SUPFAM" id="SSF48264">
    <property type="entry name" value="Cytochrome P450"/>
    <property type="match status" value="1"/>
</dbReference>
<sequence>MEAFNPFDPVVNENPYPFYAWLREHDPAHYSDVLDAFVLSRHADVAAAFRDVESYSSAPRGGTPDGVRFLLGSDPPEHTALRKILNRRFTPGAIRVLEPEIEQIVAELTDELMAAREGGVADYVAHVAYPLPVIVIARLMGIPAERRADFKRWADAMVGGVGLDPAGAARAFVEMRAYFLEIVAERRVRPGEDLISRLVTGSEPLSPDELWGFCTLLLIGGTETTTNLIGNGLAALLADPALQRALREHPSLAEAYVEESLRYDAPVQAVWRITRREAEAAGTLIPADSRVLLLQGSANRDPGLHDEPDAFVLRRAAREHLGFGVGIHFCLGAPLARMEARIAVTTLLAVTEHLEQAGPARRICPVTEAEEAARREGRVRRRAQAARPRVRRNPVVRGLRSLPVALTPR</sequence>
<keyword evidence="6 7" id="KW-0503">Monooxygenase</keyword>
<keyword evidence="5 7" id="KW-0408">Iron</keyword>
<dbReference type="GO" id="GO:0020037">
    <property type="term" value="F:heme binding"/>
    <property type="evidence" value="ECO:0007669"/>
    <property type="project" value="InterPro"/>
</dbReference>
<keyword evidence="2 7" id="KW-0349">Heme</keyword>
<dbReference type="InterPro" id="IPR017972">
    <property type="entry name" value="Cyt_P450_CS"/>
</dbReference>
<keyword evidence="4 7" id="KW-0560">Oxidoreductase</keyword>